<proteinExistence type="inferred from homology"/>
<dbReference type="Gene3D" id="3.40.190.10">
    <property type="entry name" value="Periplasmic binding protein-like II"/>
    <property type="match status" value="1"/>
</dbReference>
<sequence>MKLKSLLCGITLMLSNAASADYPDHSLQGIIQWGAGGSTDTVTRTVSTLAEKHLGQDIVLVNRPGGTGVIATTYVNSRPSDGYTLLFGAENPQLYGVLGLSKLDYRDFYPVSVLARNIPVVLTRADAPWNSFADLIKAAQAEPNSIKMASTGPGGLSFVVEKMMQSVTDFDVRSVPFDGTGPGVTALLGGHVDFMPVGLSAARENIRAGRAKALAVISDSPVEGFDGVPLITELYPAFDRFLPWGPFYGVFVNRDAPDEVKSQLSDAFHKAVNEPEFQAFLDNFGAIPVDLSGTEADEFLARWQSVTTWLLQDAKATKKSPDEFGIPKP</sequence>
<dbReference type="SUPFAM" id="SSF53850">
    <property type="entry name" value="Periplasmic binding protein-like II"/>
    <property type="match status" value="1"/>
</dbReference>
<evidence type="ECO:0000313" key="4">
    <source>
        <dbReference type="Proteomes" id="UP001596422"/>
    </source>
</evidence>
<comment type="caution">
    <text evidence="3">The sequence shown here is derived from an EMBL/GenBank/DDBJ whole genome shotgun (WGS) entry which is preliminary data.</text>
</comment>
<gene>
    <name evidence="3" type="ORF">ACFQDL_27130</name>
</gene>
<evidence type="ECO:0000313" key="3">
    <source>
        <dbReference type="EMBL" id="MFC6673352.1"/>
    </source>
</evidence>
<dbReference type="InterPro" id="IPR005064">
    <property type="entry name" value="BUG"/>
</dbReference>
<organism evidence="3 4">
    <name type="scientific">Marinobacterium aestuariivivens</name>
    <dbReference type="NCBI Taxonomy" id="1698799"/>
    <lineage>
        <taxon>Bacteria</taxon>
        <taxon>Pseudomonadati</taxon>
        <taxon>Pseudomonadota</taxon>
        <taxon>Gammaproteobacteria</taxon>
        <taxon>Oceanospirillales</taxon>
        <taxon>Oceanospirillaceae</taxon>
        <taxon>Marinobacterium</taxon>
    </lineage>
</organism>
<dbReference type="RefSeq" id="WP_379911716.1">
    <property type="nucleotide sequence ID" value="NZ_JBHSWE010000001.1"/>
</dbReference>
<keyword evidence="2" id="KW-0732">Signal</keyword>
<dbReference type="PANTHER" id="PTHR42928:SF5">
    <property type="entry name" value="BLR1237 PROTEIN"/>
    <property type="match status" value="1"/>
</dbReference>
<dbReference type="PIRSF" id="PIRSF017082">
    <property type="entry name" value="YflP"/>
    <property type="match status" value="1"/>
</dbReference>
<feature type="chain" id="PRO_5046596647" evidence="2">
    <location>
        <begin position="21"/>
        <end position="329"/>
    </location>
</feature>
<reference evidence="4" key="1">
    <citation type="journal article" date="2019" name="Int. J. Syst. Evol. Microbiol.">
        <title>The Global Catalogue of Microorganisms (GCM) 10K type strain sequencing project: providing services to taxonomists for standard genome sequencing and annotation.</title>
        <authorList>
            <consortium name="The Broad Institute Genomics Platform"/>
            <consortium name="The Broad Institute Genome Sequencing Center for Infectious Disease"/>
            <person name="Wu L."/>
            <person name="Ma J."/>
        </authorList>
    </citation>
    <scope>NUCLEOTIDE SEQUENCE [LARGE SCALE GENOMIC DNA]</scope>
    <source>
        <strain evidence="4">NBRC 111756</strain>
    </source>
</reference>
<keyword evidence="4" id="KW-1185">Reference proteome</keyword>
<evidence type="ECO:0000256" key="1">
    <source>
        <dbReference type="ARBA" id="ARBA00006987"/>
    </source>
</evidence>
<dbReference type="PANTHER" id="PTHR42928">
    <property type="entry name" value="TRICARBOXYLATE-BINDING PROTEIN"/>
    <property type="match status" value="1"/>
</dbReference>
<protein>
    <submittedName>
        <fullName evidence="3">Bug family tripartite tricarboxylate transporter substrate binding protein</fullName>
    </submittedName>
</protein>
<comment type="similarity">
    <text evidence="1">Belongs to the UPF0065 (bug) family.</text>
</comment>
<name>A0ABW2A7H3_9GAMM</name>
<accession>A0ABW2A7H3</accession>
<dbReference type="InterPro" id="IPR042100">
    <property type="entry name" value="Bug_dom1"/>
</dbReference>
<dbReference type="Gene3D" id="3.40.190.150">
    <property type="entry name" value="Bordetella uptake gene, domain 1"/>
    <property type="match status" value="1"/>
</dbReference>
<dbReference type="Pfam" id="PF03401">
    <property type="entry name" value="TctC"/>
    <property type="match status" value="1"/>
</dbReference>
<dbReference type="EMBL" id="JBHSWE010000001">
    <property type="protein sequence ID" value="MFC6673352.1"/>
    <property type="molecule type" value="Genomic_DNA"/>
</dbReference>
<dbReference type="Proteomes" id="UP001596422">
    <property type="component" value="Unassembled WGS sequence"/>
</dbReference>
<dbReference type="CDD" id="cd07012">
    <property type="entry name" value="PBP2_Bug_TTT"/>
    <property type="match status" value="1"/>
</dbReference>
<feature type="signal peptide" evidence="2">
    <location>
        <begin position="1"/>
        <end position="20"/>
    </location>
</feature>
<evidence type="ECO:0000256" key="2">
    <source>
        <dbReference type="SAM" id="SignalP"/>
    </source>
</evidence>